<feature type="compositionally biased region" description="Pro residues" evidence="8">
    <location>
        <begin position="291"/>
        <end position="300"/>
    </location>
</feature>
<evidence type="ECO:0000256" key="3">
    <source>
        <dbReference type="ARBA" id="ARBA00022679"/>
    </source>
</evidence>
<evidence type="ECO:0000259" key="9">
    <source>
        <dbReference type="PROSITE" id="PS50011"/>
    </source>
</evidence>
<dbReference type="PROSITE" id="PS00108">
    <property type="entry name" value="PROTEIN_KINASE_ST"/>
    <property type="match status" value="1"/>
</dbReference>
<evidence type="ECO:0000256" key="7">
    <source>
        <dbReference type="PROSITE-ProRule" id="PRU10141"/>
    </source>
</evidence>
<dbReference type="OrthoDB" id="9762169at2"/>
<keyword evidence="3" id="KW-0808">Transferase</keyword>
<dbReference type="SUPFAM" id="SSF56112">
    <property type="entry name" value="Protein kinase-like (PK-like)"/>
    <property type="match status" value="1"/>
</dbReference>
<feature type="domain" description="Protein kinase" evidence="9">
    <location>
        <begin position="15"/>
        <end position="269"/>
    </location>
</feature>
<dbReference type="InParanoid" id="C7Q4P6"/>
<keyword evidence="11" id="KW-1185">Reference proteome</keyword>
<dbReference type="PROSITE" id="PS00107">
    <property type="entry name" value="PROTEIN_KINASE_ATP"/>
    <property type="match status" value="1"/>
</dbReference>
<evidence type="ECO:0000256" key="4">
    <source>
        <dbReference type="ARBA" id="ARBA00022741"/>
    </source>
</evidence>
<dbReference type="PROSITE" id="PS50011">
    <property type="entry name" value="PROTEIN_KINASE_DOM"/>
    <property type="match status" value="1"/>
</dbReference>
<evidence type="ECO:0000313" key="11">
    <source>
        <dbReference type="Proteomes" id="UP000000851"/>
    </source>
</evidence>
<dbReference type="RefSeq" id="WP_012787308.1">
    <property type="nucleotide sequence ID" value="NC_013131.1"/>
</dbReference>
<accession>C7Q4P6</accession>
<evidence type="ECO:0000313" key="10">
    <source>
        <dbReference type="EMBL" id="ACU72015.1"/>
    </source>
</evidence>
<proteinExistence type="predicted"/>
<dbReference type="EC" id="2.7.11.1" evidence="1"/>
<dbReference type="Proteomes" id="UP000000851">
    <property type="component" value="Chromosome"/>
</dbReference>
<evidence type="ECO:0000256" key="2">
    <source>
        <dbReference type="ARBA" id="ARBA00022527"/>
    </source>
</evidence>
<dbReference type="GO" id="GO:0004674">
    <property type="term" value="F:protein serine/threonine kinase activity"/>
    <property type="evidence" value="ECO:0007669"/>
    <property type="project" value="UniProtKB-KW"/>
</dbReference>
<keyword evidence="4 7" id="KW-0547">Nucleotide-binding</keyword>
<feature type="compositionally biased region" description="Basic and acidic residues" evidence="8">
    <location>
        <begin position="489"/>
        <end position="498"/>
    </location>
</feature>
<dbReference type="InterPro" id="IPR008271">
    <property type="entry name" value="Ser/Thr_kinase_AS"/>
</dbReference>
<sequence length="538" mass="56315">MAGRAEPGRLIGGRYRLLARLGAGGMGQVWRASDEALRIDVAVKEVWLPTAGGMDAEERLRRAEREARNAARLRDHPNVVAVHDVVVEDGVPWTVMQLVAGHSLQEHVEKFGPLRVDHAALVAAALLDALEAAHAAGIVHRDVKPANVMLADDGKVLLTDFGIAIGHTDTALTAAGNLLGSVEYIAPERARGTEGLPASDLFSLGVTLFQAVEGFSPFHRETATGTLTAVILDEAPDPVRAGRLAPLILGLLEKEPAARVGIAQGRRLLAAREVAVEMPPTPPTTSTTPTTPKPPKPPTPASTASPDTGSAHRHGGAPGRGTTGASQHSASQHSTPPRRPTVGSPRRPTDAGKRPSQGTGKGASTASGSNSISPRHTTDQRRRIPPPEPADRRRQPPITDPRRSTGTVQRPHAPAPPARPARGPARVRARAVILVLLVVATVGGVLAAKMGHAASFTVTGVKVGDFVKVDAAGHITGKTTQPKAAGSADGRRVTAREDRADPEICKRLHVAGRADVETQHAISFCLVRPAEAATAPAR</sequence>
<dbReference type="Gene3D" id="3.30.200.20">
    <property type="entry name" value="Phosphorylase Kinase, domain 1"/>
    <property type="match status" value="1"/>
</dbReference>
<dbReference type="GO" id="GO:0005524">
    <property type="term" value="F:ATP binding"/>
    <property type="evidence" value="ECO:0007669"/>
    <property type="project" value="UniProtKB-UniRule"/>
</dbReference>
<dbReference type="eggNOG" id="COG0515">
    <property type="taxonomic scope" value="Bacteria"/>
</dbReference>
<dbReference type="InterPro" id="IPR017441">
    <property type="entry name" value="Protein_kinase_ATP_BS"/>
</dbReference>
<evidence type="ECO:0000256" key="8">
    <source>
        <dbReference type="SAM" id="MobiDB-lite"/>
    </source>
</evidence>
<evidence type="ECO:0000256" key="6">
    <source>
        <dbReference type="ARBA" id="ARBA00022840"/>
    </source>
</evidence>
<dbReference type="KEGG" id="cai:Caci_3106"/>
<dbReference type="AlphaFoldDB" id="C7Q4P6"/>
<feature type="region of interest" description="Disordered" evidence="8">
    <location>
        <begin position="273"/>
        <end position="425"/>
    </location>
</feature>
<evidence type="ECO:0000256" key="5">
    <source>
        <dbReference type="ARBA" id="ARBA00022777"/>
    </source>
</evidence>
<keyword evidence="6 7" id="KW-0067">ATP-binding</keyword>
<dbReference type="PANTHER" id="PTHR43289:SF6">
    <property type="entry name" value="SERINE_THREONINE-PROTEIN KINASE NEKL-3"/>
    <property type="match status" value="1"/>
</dbReference>
<evidence type="ECO:0000256" key="1">
    <source>
        <dbReference type="ARBA" id="ARBA00012513"/>
    </source>
</evidence>
<dbReference type="PANTHER" id="PTHR43289">
    <property type="entry name" value="MITOGEN-ACTIVATED PROTEIN KINASE KINASE KINASE 20-RELATED"/>
    <property type="match status" value="1"/>
</dbReference>
<feature type="region of interest" description="Disordered" evidence="8">
    <location>
        <begin position="478"/>
        <end position="498"/>
    </location>
</feature>
<dbReference type="EMBL" id="CP001700">
    <property type="protein sequence ID" value="ACU72015.1"/>
    <property type="molecule type" value="Genomic_DNA"/>
</dbReference>
<feature type="binding site" evidence="7">
    <location>
        <position position="44"/>
    </location>
    <ligand>
        <name>ATP</name>
        <dbReference type="ChEBI" id="CHEBI:30616"/>
    </ligand>
</feature>
<reference evidence="10 11" key="1">
    <citation type="journal article" date="2009" name="Stand. Genomic Sci.">
        <title>Complete genome sequence of Catenulispora acidiphila type strain (ID 139908).</title>
        <authorList>
            <person name="Copeland A."/>
            <person name="Lapidus A."/>
            <person name="Glavina Del Rio T."/>
            <person name="Nolan M."/>
            <person name="Lucas S."/>
            <person name="Chen F."/>
            <person name="Tice H."/>
            <person name="Cheng J.F."/>
            <person name="Bruce D."/>
            <person name="Goodwin L."/>
            <person name="Pitluck S."/>
            <person name="Mikhailova N."/>
            <person name="Pati A."/>
            <person name="Ivanova N."/>
            <person name="Mavromatis K."/>
            <person name="Chen A."/>
            <person name="Palaniappan K."/>
            <person name="Chain P."/>
            <person name="Land M."/>
            <person name="Hauser L."/>
            <person name="Chang Y.J."/>
            <person name="Jeffries C.D."/>
            <person name="Chertkov O."/>
            <person name="Brettin T."/>
            <person name="Detter J.C."/>
            <person name="Han C."/>
            <person name="Ali Z."/>
            <person name="Tindall B.J."/>
            <person name="Goker M."/>
            <person name="Bristow J."/>
            <person name="Eisen J.A."/>
            <person name="Markowitz V."/>
            <person name="Hugenholtz P."/>
            <person name="Kyrpides N.C."/>
            <person name="Klenk H.P."/>
        </authorList>
    </citation>
    <scope>NUCLEOTIDE SEQUENCE [LARGE SCALE GENOMIC DNA]</scope>
    <source>
        <strain evidence="11">DSM 44928 / JCM 14897 / NBRC 102108 / NRRL B-24433 / ID139908</strain>
    </source>
</reference>
<dbReference type="STRING" id="479433.Caci_3106"/>
<keyword evidence="2 10" id="KW-0723">Serine/threonine-protein kinase</keyword>
<protein>
    <recommendedName>
        <fullName evidence="1">non-specific serine/threonine protein kinase</fullName>
        <ecNumber evidence="1">2.7.11.1</ecNumber>
    </recommendedName>
</protein>
<dbReference type="Gene3D" id="1.10.510.10">
    <property type="entry name" value="Transferase(Phosphotransferase) domain 1"/>
    <property type="match status" value="1"/>
</dbReference>
<dbReference type="InterPro" id="IPR011009">
    <property type="entry name" value="Kinase-like_dom_sf"/>
</dbReference>
<name>C7Q4P6_CATAD</name>
<keyword evidence="5 10" id="KW-0418">Kinase</keyword>
<dbReference type="CDD" id="cd14014">
    <property type="entry name" value="STKc_PknB_like"/>
    <property type="match status" value="1"/>
</dbReference>
<feature type="compositionally biased region" description="Polar residues" evidence="8">
    <location>
        <begin position="323"/>
        <end position="335"/>
    </location>
</feature>
<organism evidence="10 11">
    <name type="scientific">Catenulispora acidiphila (strain DSM 44928 / JCM 14897 / NBRC 102108 / NRRL B-24433 / ID139908)</name>
    <dbReference type="NCBI Taxonomy" id="479433"/>
    <lineage>
        <taxon>Bacteria</taxon>
        <taxon>Bacillati</taxon>
        <taxon>Actinomycetota</taxon>
        <taxon>Actinomycetes</taxon>
        <taxon>Catenulisporales</taxon>
        <taxon>Catenulisporaceae</taxon>
        <taxon>Catenulispora</taxon>
    </lineage>
</organism>
<dbReference type="Pfam" id="PF00069">
    <property type="entry name" value="Pkinase"/>
    <property type="match status" value="1"/>
</dbReference>
<gene>
    <name evidence="10" type="ordered locus">Caci_3106</name>
</gene>
<feature type="compositionally biased region" description="Low complexity" evidence="8">
    <location>
        <begin position="356"/>
        <end position="369"/>
    </location>
</feature>
<dbReference type="SMART" id="SM00220">
    <property type="entry name" value="S_TKc"/>
    <property type="match status" value="1"/>
</dbReference>
<dbReference type="HOGENOM" id="CLU_000288_63_44_11"/>
<dbReference type="InterPro" id="IPR000719">
    <property type="entry name" value="Prot_kinase_dom"/>
</dbReference>